<dbReference type="PANTHER" id="PTHR15162">
    <property type="entry name" value="ASPARTOACYLASE"/>
    <property type="match status" value="1"/>
</dbReference>
<evidence type="ECO:0000256" key="2">
    <source>
        <dbReference type="ARBA" id="ARBA00022723"/>
    </source>
</evidence>
<dbReference type="PANTHER" id="PTHR15162:SF7">
    <property type="entry name" value="SUCCINYLGLUTAMATE DESUCCINYLASE"/>
    <property type="match status" value="1"/>
</dbReference>
<keyword evidence="7" id="KW-1185">Reference proteome</keyword>
<name>A0A6M0CG53_9FLAO</name>
<dbReference type="RefSeq" id="WP_164030356.1">
    <property type="nucleotide sequence ID" value="NZ_JAABOQ010000002.1"/>
</dbReference>
<evidence type="ECO:0000256" key="4">
    <source>
        <dbReference type="ARBA" id="ARBA00022833"/>
    </source>
</evidence>
<evidence type="ECO:0000256" key="1">
    <source>
        <dbReference type="ARBA" id="ARBA00001947"/>
    </source>
</evidence>
<dbReference type="GO" id="GO:0016788">
    <property type="term" value="F:hydrolase activity, acting on ester bonds"/>
    <property type="evidence" value="ECO:0007669"/>
    <property type="project" value="InterPro"/>
</dbReference>
<protein>
    <submittedName>
        <fullName evidence="6">Aspartoacylase</fullName>
    </submittedName>
</protein>
<dbReference type="InterPro" id="IPR055438">
    <property type="entry name" value="AstE_AspA_cat"/>
</dbReference>
<evidence type="ECO:0000313" key="6">
    <source>
        <dbReference type="EMBL" id="NER16821.1"/>
    </source>
</evidence>
<evidence type="ECO:0000313" key="7">
    <source>
        <dbReference type="Proteomes" id="UP000474296"/>
    </source>
</evidence>
<dbReference type="EMBL" id="JAABOQ010000002">
    <property type="protein sequence ID" value="NER16821.1"/>
    <property type="molecule type" value="Genomic_DNA"/>
</dbReference>
<keyword evidence="3" id="KW-0378">Hydrolase</keyword>
<dbReference type="Pfam" id="PF24827">
    <property type="entry name" value="AstE_AspA_cat"/>
    <property type="match status" value="1"/>
</dbReference>
<keyword evidence="2" id="KW-0479">Metal-binding</keyword>
<dbReference type="Proteomes" id="UP000474296">
    <property type="component" value="Unassembled WGS sequence"/>
</dbReference>
<dbReference type="Gene3D" id="3.40.630.10">
    <property type="entry name" value="Zn peptidases"/>
    <property type="match status" value="1"/>
</dbReference>
<dbReference type="GO" id="GO:0046872">
    <property type="term" value="F:metal ion binding"/>
    <property type="evidence" value="ECO:0007669"/>
    <property type="project" value="UniProtKB-KW"/>
</dbReference>
<organism evidence="6 7">
    <name type="scientific">Spongiivirga citrea</name>
    <dbReference type="NCBI Taxonomy" id="1481457"/>
    <lineage>
        <taxon>Bacteria</taxon>
        <taxon>Pseudomonadati</taxon>
        <taxon>Bacteroidota</taxon>
        <taxon>Flavobacteriia</taxon>
        <taxon>Flavobacteriales</taxon>
        <taxon>Flavobacteriaceae</taxon>
        <taxon>Spongiivirga</taxon>
    </lineage>
</organism>
<feature type="domain" description="Succinylglutamate desuccinylase/Aspartoacylase catalytic" evidence="5">
    <location>
        <begin position="27"/>
        <end position="151"/>
    </location>
</feature>
<accession>A0A6M0CG53</accession>
<comment type="cofactor">
    <cofactor evidence="1">
        <name>Zn(2+)</name>
        <dbReference type="ChEBI" id="CHEBI:29105"/>
    </cofactor>
</comment>
<dbReference type="GO" id="GO:0005829">
    <property type="term" value="C:cytosol"/>
    <property type="evidence" value="ECO:0007669"/>
    <property type="project" value="TreeGrafter"/>
</dbReference>
<proteinExistence type="predicted"/>
<dbReference type="InterPro" id="IPR050178">
    <property type="entry name" value="AspA/AstE_fam"/>
</dbReference>
<comment type="caution">
    <text evidence="6">The sequence shown here is derived from an EMBL/GenBank/DDBJ whole genome shotgun (WGS) entry which is preliminary data.</text>
</comment>
<gene>
    <name evidence="6" type="ORF">GWK10_06345</name>
</gene>
<evidence type="ECO:0000259" key="5">
    <source>
        <dbReference type="Pfam" id="PF24827"/>
    </source>
</evidence>
<evidence type="ECO:0000256" key="3">
    <source>
        <dbReference type="ARBA" id="ARBA00022801"/>
    </source>
</evidence>
<reference evidence="6 7" key="1">
    <citation type="submission" date="2020-01" db="EMBL/GenBank/DDBJ databases">
        <title>Spongiivirga citrea KCTC 32990T.</title>
        <authorList>
            <person name="Wang G."/>
        </authorList>
    </citation>
    <scope>NUCLEOTIDE SEQUENCE [LARGE SCALE GENOMIC DNA]</scope>
    <source>
        <strain evidence="6 7">KCTC 32990</strain>
    </source>
</reference>
<keyword evidence="4" id="KW-0862">Zinc</keyword>
<dbReference type="SUPFAM" id="SSF53187">
    <property type="entry name" value="Zn-dependent exopeptidases"/>
    <property type="match status" value="1"/>
</dbReference>
<dbReference type="AlphaFoldDB" id="A0A6M0CG53"/>
<sequence>MTEVYSQALNETIKVNRIIGHIKGSQPGTTLIFMAGMHGNEPAGVFAIKQVLDEIEANKIPICGNIYAISGNLWALDYGKRYHENDLNRLWTKERIQALLDGSLTVSSEDIAQQIAIYNEITKILKIENGPFYFMDLHTTSSETIPFAVVNDSLLNRKFTMQYPVPLILGIEEYLEGPLLSYINELGYVAFGYESGQHNDISSIHNHIAFIYLTLVFSESVSKDDIDFYHYYELLAKTSVDSKDVYEIYYRYKIKPSETFKMEPGFVNFQHVKKGEQLATRNGAPIFAHKNGRIFMPLYQSQGDEGYFSIQRIPRFILHLSAILRNIHFDKILPLLPGIKWASDKRDTLIVNRKIARFFAKQFFHLLGYRSKKIDKTHLRINSRETASRDDDYRHANWYNWKNS</sequence>